<proteinExistence type="predicted"/>
<protein>
    <submittedName>
        <fullName evidence="7">Uncharacterized protein</fullName>
    </submittedName>
</protein>
<sequence length="306" mass="34837">MLALSSFAVAATRCGAMLFYFLETGEATLECVHPTEIRTSISPSSAVELNTTSALANYATEAGSIRVVEKHKNKVNAVGMRYLIKVCGKTRKDRVTNVGALKECVIWKIDKAQEVIMSLQKKTGDIPSDAILLDEEGAVRYQWKTIWDWKPRIDVWPFVHGFSILGGASGFAGLYINSHYRRKLKLLNCGRLSTYLPNVVLPAIMSTVTHHQFASHYATYRMPSLVHEPRAILALWKKFTRPIQSKLFMILMLQTVIAMSITYFEFKSIDTEELDRGHASEERSRNPGIRHQYCIRSDFWWQEYHG</sequence>
<keyword evidence="4" id="KW-0496">Mitochondrion</keyword>
<dbReference type="EMBL" id="OD565738">
    <property type="protein sequence ID" value="CAD7442485.1"/>
    <property type="molecule type" value="Genomic_DNA"/>
</dbReference>
<keyword evidence="5 6" id="KW-0472">Membrane</keyword>
<evidence type="ECO:0000256" key="3">
    <source>
        <dbReference type="ARBA" id="ARBA00022989"/>
    </source>
</evidence>
<name>A0A7R9I031_9NEOP</name>
<dbReference type="GO" id="GO:0032981">
    <property type="term" value="P:mitochondrial respiratory chain complex I assembly"/>
    <property type="evidence" value="ECO:0007669"/>
    <property type="project" value="TreeGrafter"/>
</dbReference>
<dbReference type="GO" id="GO:0031966">
    <property type="term" value="C:mitochondrial membrane"/>
    <property type="evidence" value="ECO:0007669"/>
    <property type="project" value="UniProtKB-SubCell"/>
</dbReference>
<accession>A0A7R9I031</accession>
<organism evidence="7">
    <name type="scientific">Timema bartmani</name>
    <dbReference type="NCBI Taxonomy" id="61472"/>
    <lineage>
        <taxon>Eukaryota</taxon>
        <taxon>Metazoa</taxon>
        <taxon>Ecdysozoa</taxon>
        <taxon>Arthropoda</taxon>
        <taxon>Hexapoda</taxon>
        <taxon>Insecta</taxon>
        <taxon>Pterygota</taxon>
        <taxon>Neoptera</taxon>
        <taxon>Polyneoptera</taxon>
        <taxon>Phasmatodea</taxon>
        <taxon>Timematodea</taxon>
        <taxon>Timematoidea</taxon>
        <taxon>Timematidae</taxon>
        <taxon>Timema</taxon>
    </lineage>
</organism>
<evidence type="ECO:0000256" key="2">
    <source>
        <dbReference type="ARBA" id="ARBA00022692"/>
    </source>
</evidence>
<dbReference type="Pfam" id="PF07114">
    <property type="entry name" value="TMEM126"/>
    <property type="match status" value="1"/>
</dbReference>
<feature type="transmembrane region" description="Helical" evidence="6">
    <location>
        <begin position="155"/>
        <end position="176"/>
    </location>
</feature>
<dbReference type="PANTHER" id="PTHR16296:SF2">
    <property type="entry name" value="TRANSMEMBRANE PROTEIN 126A"/>
    <property type="match status" value="1"/>
</dbReference>
<gene>
    <name evidence="7" type="ORF">TBIB3V08_LOCUS4914</name>
</gene>
<comment type="subcellular location">
    <subcellularLocation>
        <location evidence="1">Mitochondrion membrane</location>
        <topology evidence="1">Multi-pass membrane protein</topology>
    </subcellularLocation>
</comment>
<keyword evidence="3 6" id="KW-1133">Transmembrane helix</keyword>
<evidence type="ECO:0000256" key="4">
    <source>
        <dbReference type="ARBA" id="ARBA00023128"/>
    </source>
</evidence>
<evidence type="ECO:0000256" key="5">
    <source>
        <dbReference type="ARBA" id="ARBA00023136"/>
    </source>
</evidence>
<keyword evidence="2 6" id="KW-0812">Transmembrane</keyword>
<reference evidence="7" key="1">
    <citation type="submission" date="2020-11" db="EMBL/GenBank/DDBJ databases">
        <authorList>
            <person name="Tran Van P."/>
        </authorList>
    </citation>
    <scope>NUCLEOTIDE SEQUENCE</scope>
</reference>
<evidence type="ECO:0000256" key="1">
    <source>
        <dbReference type="ARBA" id="ARBA00004225"/>
    </source>
</evidence>
<dbReference type="InterPro" id="IPR009801">
    <property type="entry name" value="TMEM126"/>
</dbReference>
<evidence type="ECO:0000313" key="7">
    <source>
        <dbReference type="EMBL" id="CAD7442485.1"/>
    </source>
</evidence>
<feature type="transmembrane region" description="Helical" evidence="6">
    <location>
        <begin position="247"/>
        <end position="266"/>
    </location>
</feature>
<evidence type="ECO:0000256" key="6">
    <source>
        <dbReference type="SAM" id="Phobius"/>
    </source>
</evidence>
<dbReference type="AlphaFoldDB" id="A0A7R9I031"/>
<dbReference type="PANTHER" id="PTHR16296">
    <property type="entry name" value="UNCHARACTERIZED HYPOTHALAMUS PROTEIN HT007"/>
    <property type="match status" value="1"/>
</dbReference>